<reference evidence="8 9" key="4">
    <citation type="journal article" date="2020" name="Sci. Rep.">
        <title>beta-carboline chemical signals induce reveromycin production through a LuxR family regulator in Streptomyces sp. SN-593.</title>
        <authorList>
            <person name="Panthee S."/>
            <person name="Kito N."/>
            <person name="Hayashi T."/>
            <person name="Shimizu T."/>
            <person name="Ishikawa J."/>
            <person name="Hamamoto H."/>
            <person name="Osada H."/>
            <person name="Takahashi S."/>
        </authorList>
    </citation>
    <scope>NUCLEOTIDE SEQUENCE [LARGE SCALE GENOMIC DNA]</scope>
    <source>
        <strain evidence="8 9">SN-593</strain>
    </source>
</reference>
<dbReference type="PRINTS" id="PR01035">
    <property type="entry name" value="TCRTETA"/>
</dbReference>
<evidence type="ECO:0000256" key="5">
    <source>
        <dbReference type="SAM" id="MobiDB-lite"/>
    </source>
</evidence>
<dbReference type="Gene3D" id="1.20.1720.10">
    <property type="entry name" value="Multidrug resistance protein D"/>
    <property type="match status" value="1"/>
</dbReference>
<feature type="transmembrane region" description="Helical" evidence="6">
    <location>
        <begin position="303"/>
        <end position="323"/>
    </location>
</feature>
<evidence type="ECO:0000256" key="6">
    <source>
        <dbReference type="SAM" id="Phobius"/>
    </source>
</evidence>
<feature type="transmembrane region" description="Helical" evidence="6">
    <location>
        <begin position="104"/>
        <end position="125"/>
    </location>
</feature>
<feature type="transmembrane region" description="Helical" evidence="6">
    <location>
        <begin position="137"/>
        <end position="159"/>
    </location>
</feature>
<proteinExistence type="predicted"/>
<dbReference type="SUPFAM" id="SSF103473">
    <property type="entry name" value="MFS general substrate transporter"/>
    <property type="match status" value="1"/>
</dbReference>
<dbReference type="InterPro" id="IPR020846">
    <property type="entry name" value="MFS_dom"/>
</dbReference>
<protein>
    <submittedName>
        <fullName evidence="8">Putative membrane transport protein</fullName>
    </submittedName>
</protein>
<keyword evidence="2 6" id="KW-0812">Transmembrane</keyword>
<reference evidence="8 9" key="1">
    <citation type="journal article" date="2010" name="J. Bacteriol.">
        <title>Biochemical characterization of a novel indole prenyltransferase from Streptomyces sp. SN-593.</title>
        <authorList>
            <person name="Takahashi S."/>
            <person name="Takagi H."/>
            <person name="Toyoda A."/>
            <person name="Uramoto M."/>
            <person name="Nogawa T."/>
            <person name="Ueki M."/>
            <person name="Sakaki Y."/>
            <person name="Osada H."/>
        </authorList>
    </citation>
    <scope>NUCLEOTIDE SEQUENCE [LARGE SCALE GENOMIC DNA]</scope>
    <source>
        <strain evidence="8 9">SN-593</strain>
    </source>
</reference>
<dbReference type="InterPro" id="IPR001958">
    <property type="entry name" value="Tet-R_TetA/multi-R_MdtG-like"/>
</dbReference>
<dbReference type="AlphaFoldDB" id="A0A7U3VMW2"/>
<dbReference type="InterPro" id="IPR011701">
    <property type="entry name" value="MFS"/>
</dbReference>
<evidence type="ECO:0000313" key="8">
    <source>
        <dbReference type="EMBL" id="BBA96964.1"/>
    </source>
</evidence>
<keyword evidence="9" id="KW-1185">Reference proteome</keyword>
<dbReference type="Gene3D" id="1.20.1250.20">
    <property type="entry name" value="MFS general substrate transporter like domains"/>
    <property type="match status" value="1"/>
</dbReference>
<feature type="transmembrane region" description="Helical" evidence="6">
    <location>
        <begin position="80"/>
        <end position="98"/>
    </location>
</feature>
<feature type="transmembrane region" description="Helical" evidence="6">
    <location>
        <begin position="335"/>
        <end position="353"/>
    </location>
</feature>
<keyword evidence="4 6" id="KW-0472">Membrane</keyword>
<sequence length="492" mass="49380">MAAMSTQRTRPGLIVGSLAFVCLAVALLQSLVSPAIGKIALSVHTTPDSAAWALTVFLLSLGICTPVVGRLGDIHGKRPVFLVTLGVVMAGTLLAALADTLWLLLLGRVVQGVAGGLFALSFAIVREELPREKVPAAIGLISALLGLGSGLGVLLAGIIADHLSVHWLFWIPLICTALGLAVSARVLPASRLRASASVNWGAAALMSAGLSAILLAVSRTAAWGWVDARTLGLAAAGAVVLALWVAVENRSASPLVDMAMMRKRAVWPVNLLAIGLGFGLFSALLLVPQYAESQVGFGDSVTTASLMVLPLSAVMLLVGPFSGRLEARYGAKPPAVCGAGAVLAGFVLLAAAHGSRLPILAASALLGLGIGLAFAAMANLVVQAVRPEETGVATGVNTVARTLGGAFGGQVAATLVTSGGAGSAPTGAGFDHAFLAMVVASLVALAAAVAVPRAGRARVAAARSEPAGGAPLPEPLLEPQPQPEPGAVRGAP</sequence>
<feature type="transmembrane region" description="Helical" evidence="6">
    <location>
        <begin position="267"/>
        <end position="291"/>
    </location>
</feature>
<feature type="transmembrane region" description="Helical" evidence="6">
    <location>
        <begin position="198"/>
        <end position="218"/>
    </location>
</feature>
<feature type="region of interest" description="Disordered" evidence="5">
    <location>
        <begin position="460"/>
        <end position="492"/>
    </location>
</feature>
<feature type="transmembrane region" description="Helical" evidence="6">
    <location>
        <begin position="230"/>
        <end position="247"/>
    </location>
</feature>
<feature type="transmembrane region" description="Helical" evidence="6">
    <location>
        <begin position="359"/>
        <end position="382"/>
    </location>
</feature>
<dbReference type="PROSITE" id="PS50850">
    <property type="entry name" value="MFS"/>
    <property type="match status" value="1"/>
</dbReference>
<feature type="transmembrane region" description="Helical" evidence="6">
    <location>
        <begin position="50"/>
        <end position="68"/>
    </location>
</feature>
<organism evidence="8 9">
    <name type="scientific">Actinacidiphila reveromycinica</name>
    <dbReference type="NCBI Taxonomy" id="659352"/>
    <lineage>
        <taxon>Bacteria</taxon>
        <taxon>Bacillati</taxon>
        <taxon>Actinomycetota</taxon>
        <taxon>Actinomycetes</taxon>
        <taxon>Kitasatosporales</taxon>
        <taxon>Streptomycetaceae</taxon>
        <taxon>Actinacidiphila</taxon>
    </lineage>
</organism>
<dbReference type="InterPro" id="IPR036259">
    <property type="entry name" value="MFS_trans_sf"/>
</dbReference>
<evidence type="ECO:0000259" key="7">
    <source>
        <dbReference type="PROSITE" id="PS50850"/>
    </source>
</evidence>
<dbReference type="EMBL" id="AP018365">
    <property type="protein sequence ID" value="BBA96964.1"/>
    <property type="molecule type" value="Genomic_DNA"/>
</dbReference>
<feature type="compositionally biased region" description="Pro residues" evidence="5">
    <location>
        <begin position="472"/>
        <end position="484"/>
    </location>
</feature>
<evidence type="ECO:0000256" key="3">
    <source>
        <dbReference type="ARBA" id="ARBA00022989"/>
    </source>
</evidence>
<dbReference type="Pfam" id="PF07690">
    <property type="entry name" value="MFS_1"/>
    <property type="match status" value="1"/>
</dbReference>
<reference evidence="8 9" key="2">
    <citation type="journal article" date="2011" name="J. Antibiot.">
        <title>Furaquinocins I and J: novel polyketide isoprenoid hybrid compounds from Streptomyces reveromyceticus SN-593.</title>
        <authorList>
            <person name="Panthee S."/>
            <person name="Takahashi S."/>
            <person name="Takagi H."/>
            <person name="Nogawa T."/>
            <person name="Oowada E."/>
            <person name="Uramoto M."/>
            <person name="Osada H."/>
        </authorList>
    </citation>
    <scope>NUCLEOTIDE SEQUENCE [LARGE SCALE GENOMIC DNA]</scope>
    <source>
        <strain evidence="8 9">SN-593</strain>
    </source>
</reference>
<feature type="transmembrane region" description="Helical" evidence="6">
    <location>
        <begin position="403"/>
        <end position="421"/>
    </location>
</feature>
<dbReference type="GO" id="GO:0022857">
    <property type="term" value="F:transmembrane transporter activity"/>
    <property type="evidence" value="ECO:0007669"/>
    <property type="project" value="InterPro"/>
</dbReference>
<evidence type="ECO:0000256" key="2">
    <source>
        <dbReference type="ARBA" id="ARBA00022692"/>
    </source>
</evidence>
<gene>
    <name evidence="8" type="ORF">RVR_2500</name>
</gene>
<evidence type="ECO:0000256" key="1">
    <source>
        <dbReference type="ARBA" id="ARBA00004651"/>
    </source>
</evidence>
<dbReference type="Proteomes" id="UP000595703">
    <property type="component" value="Chromosome"/>
</dbReference>
<comment type="subcellular location">
    <subcellularLocation>
        <location evidence="1">Cell membrane</location>
        <topology evidence="1">Multi-pass membrane protein</topology>
    </subcellularLocation>
</comment>
<evidence type="ECO:0000256" key="4">
    <source>
        <dbReference type="ARBA" id="ARBA00023136"/>
    </source>
</evidence>
<dbReference type="KEGG" id="arev:RVR_2500"/>
<dbReference type="GO" id="GO:0005886">
    <property type="term" value="C:plasma membrane"/>
    <property type="evidence" value="ECO:0007669"/>
    <property type="project" value="UniProtKB-SubCell"/>
</dbReference>
<feature type="transmembrane region" description="Helical" evidence="6">
    <location>
        <begin position="165"/>
        <end position="186"/>
    </location>
</feature>
<feature type="compositionally biased region" description="Low complexity" evidence="5">
    <location>
        <begin position="460"/>
        <end position="471"/>
    </location>
</feature>
<feature type="domain" description="Major facilitator superfamily (MFS) profile" evidence="7">
    <location>
        <begin position="14"/>
        <end position="456"/>
    </location>
</feature>
<dbReference type="PANTHER" id="PTHR23501:SF197">
    <property type="entry name" value="COMD"/>
    <property type="match status" value="1"/>
</dbReference>
<evidence type="ECO:0000313" key="9">
    <source>
        <dbReference type="Proteomes" id="UP000595703"/>
    </source>
</evidence>
<feature type="transmembrane region" description="Helical" evidence="6">
    <location>
        <begin position="433"/>
        <end position="451"/>
    </location>
</feature>
<dbReference type="PANTHER" id="PTHR23501">
    <property type="entry name" value="MAJOR FACILITATOR SUPERFAMILY"/>
    <property type="match status" value="1"/>
</dbReference>
<reference evidence="8 9" key="3">
    <citation type="journal article" date="2011" name="Nat. Chem. Biol.">
        <title>Reveromycin A biosynthesis uses RevG and RevJ for stereospecific spiroacetal formation.</title>
        <authorList>
            <person name="Takahashi S."/>
            <person name="Toyoda A."/>
            <person name="Sekiyama Y."/>
            <person name="Takagi H."/>
            <person name="Nogawa T."/>
            <person name="Uramoto M."/>
            <person name="Suzuki R."/>
            <person name="Koshino H."/>
            <person name="Kumano T."/>
            <person name="Panthee S."/>
            <person name="Dairi T."/>
            <person name="Ishikawa J."/>
            <person name="Ikeda H."/>
            <person name="Sakaki Y."/>
            <person name="Osada H."/>
        </authorList>
    </citation>
    <scope>NUCLEOTIDE SEQUENCE [LARGE SCALE GENOMIC DNA]</scope>
    <source>
        <strain evidence="8 9">SN-593</strain>
    </source>
</reference>
<accession>A0A7U3VMW2</accession>
<keyword evidence="3 6" id="KW-1133">Transmembrane helix</keyword>
<name>A0A7U3VMW2_9ACTN</name>